<evidence type="ECO:0000313" key="1">
    <source>
        <dbReference type="EMBL" id="NMG83453.1"/>
    </source>
</evidence>
<dbReference type="AlphaFoldDB" id="A0A848DAA8"/>
<reference evidence="1" key="1">
    <citation type="journal article" date="2020" name="MBio">
        <title>'Candidatus Ethanoperedens,' a Thermophilic Genus of Archaea Mediating the Anaerobic Oxidation of Ethane.</title>
        <authorList>
            <person name="Hahn C.J."/>
            <person name="Laso-Perez R."/>
            <person name="Vulcano F."/>
            <person name="Vaziourakis K.M."/>
            <person name="Stokke R."/>
            <person name="Steen I.H."/>
            <person name="Teske A."/>
            <person name="Boetius A."/>
            <person name="Liebeke M."/>
            <person name="Amann R."/>
            <person name="Knittel K."/>
            <person name="Wegener G."/>
        </authorList>
    </citation>
    <scope>NUCLEOTIDE SEQUENCE</scope>
    <source>
        <strain evidence="1">GoM-Arc1-LC-WB58</strain>
    </source>
</reference>
<name>A0A848DAA8_9EURY</name>
<dbReference type="EMBL" id="WNEG01000083">
    <property type="protein sequence ID" value="NMG83453.1"/>
    <property type="molecule type" value="Genomic_DNA"/>
</dbReference>
<gene>
    <name evidence="1" type="ORF">GIS02_04520</name>
</gene>
<accession>A0A848DAA8</accession>
<evidence type="ECO:0000313" key="2">
    <source>
        <dbReference type="Proteomes" id="UP000606580"/>
    </source>
</evidence>
<dbReference type="Proteomes" id="UP000606580">
    <property type="component" value="Unassembled WGS sequence"/>
</dbReference>
<protein>
    <submittedName>
        <fullName evidence="1">Uncharacterized protein</fullName>
    </submittedName>
</protein>
<proteinExistence type="predicted"/>
<organism evidence="1 2">
    <name type="scientific">Candidatus Ethanoperedens thermophilum</name>
    <dbReference type="NCBI Taxonomy" id="2766897"/>
    <lineage>
        <taxon>Archaea</taxon>
        <taxon>Methanobacteriati</taxon>
        <taxon>Methanobacteriota</taxon>
        <taxon>Stenosarchaea group</taxon>
        <taxon>Methanomicrobia</taxon>
        <taxon>Methanosarcinales</taxon>
        <taxon>Methanosarcinales incertae sedis</taxon>
        <taxon>GOM Arc I cluster</taxon>
        <taxon>Candidatus Ethanoperedens</taxon>
    </lineage>
</organism>
<sequence>MDTTIEKSTPSLIDLCTLPPSHIPMRHRIAPNARQAQRPRHQNPQAICIQQHAHRIFIPRAFSNLSSHEPPHYKLL</sequence>
<comment type="caution">
    <text evidence="1">The sequence shown here is derived from an EMBL/GenBank/DDBJ whole genome shotgun (WGS) entry which is preliminary data.</text>
</comment>